<gene>
    <name evidence="5" type="ORF">EDC65_3036</name>
</gene>
<dbReference type="EMBL" id="RJKX01000014">
    <property type="protein sequence ID" value="ROP91173.1"/>
    <property type="molecule type" value="Genomic_DNA"/>
</dbReference>
<feature type="binding site" evidence="3">
    <location>
        <position position="82"/>
    </location>
    <ligand>
        <name>Cu cation</name>
        <dbReference type="ChEBI" id="CHEBI:23378"/>
    </ligand>
</feature>
<comment type="caution">
    <text evidence="5">The sequence shown here is derived from an EMBL/GenBank/DDBJ whole genome shotgun (WGS) entry which is preliminary data.</text>
</comment>
<evidence type="ECO:0000256" key="1">
    <source>
        <dbReference type="ARBA" id="ARBA00010996"/>
    </source>
</evidence>
<dbReference type="FunFam" id="3.40.30.10:FF:000013">
    <property type="entry name" value="Blast:Protein SCO1 homolog, mitochondrial"/>
    <property type="match status" value="1"/>
</dbReference>
<evidence type="ECO:0000256" key="4">
    <source>
        <dbReference type="PIRSR" id="PIRSR603782-2"/>
    </source>
</evidence>
<feature type="binding site" evidence="3">
    <location>
        <position position="168"/>
    </location>
    <ligand>
        <name>Cu cation</name>
        <dbReference type="ChEBI" id="CHEBI:23378"/>
    </ligand>
</feature>
<dbReference type="Proteomes" id="UP000278222">
    <property type="component" value="Unassembled WGS sequence"/>
</dbReference>
<dbReference type="Pfam" id="PF02630">
    <property type="entry name" value="SCO1-SenC"/>
    <property type="match status" value="1"/>
</dbReference>
<reference evidence="5 6" key="1">
    <citation type="submission" date="2018-11" db="EMBL/GenBank/DDBJ databases">
        <title>Genomic Encyclopedia of Type Strains, Phase IV (KMG-IV): sequencing the most valuable type-strain genomes for metagenomic binning, comparative biology and taxonomic classification.</title>
        <authorList>
            <person name="Goeker M."/>
        </authorList>
    </citation>
    <scope>NUCLEOTIDE SEQUENCE [LARGE SCALE GENOMIC DNA]</scope>
    <source>
        <strain evidence="5 6">DSM 5900</strain>
    </source>
</reference>
<sequence length="205" mass="21698">MSAPARRALLILLVGLAMLAATLATLYLMRPAGGPRLIEQAGPQIGGPFALVDHEGRRVTADSYPGRHLLVFFGFTHCPDVCPLALGEVSVALDALGPAAAAKVQPLFVSVDPERDTPAALKEFVTAFDDRIVGLTGSAEEVTAAARAYRVYFKKVPVQGALGYTMDHSAFVYLTGPGGKLEAFFTHETKGDAMAQKIRGFLGPT</sequence>
<proteinExistence type="inferred from homology"/>
<keyword evidence="2 3" id="KW-0186">Copper</keyword>
<keyword evidence="6" id="KW-1185">Reference proteome</keyword>
<evidence type="ECO:0000256" key="3">
    <source>
        <dbReference type="PIRSR" id="PIRSR603782-1"/>
    </source>
</evidence>
<organism evidence="5 6">
    <name type="scientific">Stella humosa</name>
    <dbReference type="NCBI Taxonomy" id="94"/>
    <lineage>
        <taxon>Bacteria</taxon>
        <taxon>Pseudomonadati</taxon>
        <taxon>Pseudomonadota</taxon>
        <taxon>Alphaproteobacteria</taxon>
        <taxon>Rhodospirillales</taxon>
        <taxon>Stellaceae</taxon>
        <taxon>Stella</taxon>
    </lineage>
</organism>
<feature type="binding site" evidence="3">
    <location>
        <position position="78"/>
    </location>
    <ligand>
        <name>Cu cation</name>
        <dbReference type="ChEBI" id="CHEBI:23378"/>
    </ligand>
</feature>
<comment type="similarity">
    <text evidence="1">Belongs to the SCO1/2 family.</text>
</comment>
<keyword evidence="4" id="KW-1015">Disulfide bond</keyword>
<name>A0A3N1L907_9PROT</name>
<dbReference type="PANTHER" id="PTHR12151">
    <property type="entry name" value="ELECTRON TRANSPORT PROTIN SCO1/SENC FAMILY MEMBER"/>
    <property type="match status" value="1"/>
</dbReference>
<dbReference type="PANTHER" id="PTHR12151:SF25">
    <property type="entry name" value="LINALOOL DEHYDRATASE_ISOMERASE DOMAIN-CONTAINING PROTEIN"/>
    <property type="match status" value="1"/>
</dbReference>
<dbReference type="SUPFAM" id="SSF52833">
    <property type="entry name" value="Thioredoxin-like"/>
    <property type="match status" value="1"/>
</dbReference>
<keyword evidence="3" id="KW-0479">Metal-binding</keyword>
<dbReference type="AlphaFoldDB" id="A0A3N1L907"/>
<dbReference type="Gene3D" id="3.40.30.10">
    <property type="entry name" value="Glutaredoxin"/>
    <property type="match status" value="1"/>
</dbReference>
<dbReference type="RefSeq" id="WP_123690846.1">
    <property type="nucleotide sequence ID" value="NZ_AP019700.1"/>
</dbReference>
<dbReference type="InterPro" id="IPR036249">
    <property type="entry name" value="Thioredoxin-like_sf"/>
</dbReference>
<evidence type="ECO:0000313" key="6">
    <source>
        <dbReference type="Proteomes" id="UP000278222"/>
    </source>
</evidence>
<dbReference type="InterPro" id="IPR003782">
    <property type="entry name" value="SCO1/SenC"/>
</dbReference>
<evidence type="ECO:0000256" key="2">
    <source>
        <dbReference type="ARBA" id="ARBA00023008"/>
    </source>
</evidence>
<dbReference type="GO" id="GO:0046872">
    <property type="term" value="F:metal ion binding"/>
    <property type="evidence" value="ECO:0007669"/>
    <property type="project" value="UniProtKB-KW"/>
</dbReference>
<dbReference type="CDD" id="cd02968">
    <property type="entry name" value="SCO"/>
    <property type="match status" value="1"/>
</dbReference>
<evidence type="ECO:0000313" key="5">
    <source>
        <dbReference type="EMBL" id="ROP91173.1"/>
    </source>
</evidence>
<accession>A0A3N1L907</accession>
<feature type="disulfide bond" description="Redox-active" evidence="4">
    <location>
        <begin position="78"/>
        <end position="82"/>
    </location>
</feature>
<dbReference type="OrthoDB" id="9790194at2"/>
<protein>
    <submittedName>
        <fullName evidence="5">Protein SCO1/2</fullName>
    </submittedName>
</protein>